<keyword evidence="2" id="KW-1185">Reference proteome</keyword>
<accession>A0A4Y2TH71</accession>
<gene>
    <name evidence="1" type="ORF">AVEN_192519_1</name>
</gene>
<protein>
    <submittedName>
        <fullName evidence="1">Uncharacterized protein</fullName>
    </submittedName>
</protein>
<evidence type="ECO:0000313" key="2">
    <source>
        <dbReference type="Proteomes" id="UP000499080"/>
    </source>
</evidence>
<organism evidence="1 2">
    <name type="scientific">Araneus ventricosus</name>
    <name type="common">Orbweaver spider</name>
    <name type="synonym">Epeira ventricosa</name>
    <dbReference type="NCBI Taxonomy" id="182803"/>
    <lineage>
        <taxon>Eukaryota</taxon>
        <taxon>Metazoa</taxon>
        <taxon>Ecdysozoa</taxon>
        <taxon>Arthropoda</taxon>
        <taxon>Chelicerata</taxon>
        <taxon>Arachnida</taxon>
        <taxon>Araneae</taxon>
        <taxon>Araneomorphae</taxon>
        <taxon>Entelegynae</taxon>
        <taxon>Araneoidea</taxon>
        <taxon>Araneidae</taxon>
        <taxon>Araneus</taxon>
    </lineage>
</organism>
<dbReference type="Proteomes" id="UP000499080">
    <property type="component" value="Unassembled WGS sequence"/>
</dbReference>
<evidence type="ECO:0000313" key="1">
    <source>
        <dbReference type="EMBL" id="GBN99591.1"/>
    </source>
</evidence>
<name>A0A4Y2TH71_ARAVE</name>
<proteinExistence type="predicted"/>
<reference evidence="1 2" key="1">
    <citation type="journal article" date="2019" name="Sci. Rep.">
        <title>Orb-weaving spider Araneus ventricosus genome elucidates the spidroin gene catalogue.</title>
        <authorList>
            <person name="Kono N."/>
            <person name="Nakamura H."/>
            <person name="Ohtoshi R."/>
            <person name="Moran D.A.P."/>
            <person name="Shinohara A."/>
            <person name="Yoshida Y."/>
            <person name="Fujiwara M."/>
            <person name="Mori M."/>
            <person name="Tomita M."/>
            <person name="Arakawa K."/>
        </authorList>
    </citation>
    <scope>NUCLEOTIDE SEQUENCE [LARGE SCALE GENOMIC DNA]</scope>
</reference>
<sequence>MTGRHDFIGHYGPRIIAPIPNGTCDDPPFYRGTTRHRRWALRAPPPLLYPPRERELAYLSSKFSSVNSAMLLNIGLYKNKEISANVIK</sequence>
<dbReference type="EMBL" id="BGPR01028434">
    <property type="protein sequence ID" value="GBN99591.1"/>
    <property type="molecule type" value="Genomic_DNA"/>
</dbReference>
<dbReference type="AlphaFoldDB" id="A0A4Y2TH71"/>
<comment type="caution">
    <text evidence="1">The sequence shown here is derived from an EMBL/GenBank/DDBJ whole genome shotgun (WGS) entry which is preliminary data.</text>
</comment>